<dbReference type="KEGG" id="abq:ABAZ39_06240"/>
<evidence type="ECO:0000313" key="8">
    <source>
        <dbReference type="Proteomes" id="UP000298595"/>
    </source>
</evidence>
<reference evidence="2 9" key="4">
    <citation type="submission" date="2019-07" db="EMBL/GenBank/DDBJ databases">
        <title>Genome sequencing of the stress-tolerant strain Azospirillum brasilense Az19.</title>
        <authorList>
            <person name="Maroniche G.A."/>
            <person name="Garcia J.E."/>
            <person name="Pagnussat L."/>
            <person name="Amenta M."/>
            <person name="Creus C.M."/>
        </authorList>
    </citation>
    <scope>NUCLEOTIDE SEQUENCE [LARGE SCALE GENOMIC DNA]</scope>
    <source>
        <strain evidence="2 9">Az19</strain>
    </source>
</reference>
<evidence type="ECO:0000313" key="9">
    <source>
        <dbReference type="Proteomes" id="UP000325333"/>
    </source>
</evidence>
<evidence type="ECO:0000313" key="5">
    <source>
        <dbReference type="EMBL" id="QCN94304.1"/>
    </source>
</evidence>
<dbReference type="EMBL" id="CP007793">
    <property type="protein sequence ID" value="AIB11614.1"/>
    <property type="molecule type" value="Genomic_DNA"/>
</dbReference>
<gene>
    <name evidence="1" type="ORF">ABAZ39_06240</name>
    <name evidence="3" type="ORF">ACJ41P_03175</name>
    <name evidence="4" type="ORF">C1S70_01520</name>
    <name evidence="5" type="ORF">D3093_02940</name>
    <name evidence="2" type="ORF">FH063_001147</name>
</gene>
<reference evidence="3 10" key="5">
    <citation type="submission" date="2024-11" db="EMBL/GenBank/DDBJ databases">
        <title>Draft genome sequences of two bacteria associated to sugarcane roots in Colombia.</title>
        <authorList>
            <person name="Pardo-Diaz S."/>
            <person name="Masmela-Mendoza J."/>
            <person name="Delgadillo-Duran P."/>
            <person name="Bautista E.J."/>
            <person name="Rojas-Tapias D.F."/>
        </authorList>
    </citation>
    <scope>NUCLEOTIDE SEQUENCE [LARGE SCALE GENOMIC DNA]</scope>
    <source>
        <strain evidence="3 10">Ap18</strain>
    </source>
</reference>
<reference evidence="1 6" key="1">
    <citation type="journal article" date="2014" name="Genome Announc.">
        <title>Complete Genome Sequence of the Model Rhizosphere Strain Azospirillum brasilense Az39, Successfully Applied in Agriculture.</title>
        <authorList>
            <person name="Rivera D."/>
            <person name="Revale S."/>
            <person name="Molina R."/>
            <person name="Gualpa J."/>
            <person name="Puente M."/>
            <person name="Maroniche G."/>
            <person name="Paris G."/>
            <person name="Baker D."/>
            <person name="Clavijo B."/>
            <person name="McLay K."/>
            <person name="Spaepen S."/>
            <person name="Perticari A."/>
            <person name="Vazquez M."/>
            <person name="Wisniewski-Dye F."/>
            <person name="Watkins C."/>
            <person name="Martinez-Abarca F."/>
            <person name="Vanderleyden J."/>
            <person name="Cassan F."/>
        </authorList>
    </citation>
    <scope>NUCLEOTIDE SEQUENCE [LARGE SCALE GENOMIC DNA]</scope>
    <source>
        <strain evidence="1 6">Az39</strain>
    </source>
</reference>
<dbReference type="EMBL" id="CP032321">
    <property type="protein sequence ID" value="QCN94304.1"/>
    <property type="molecule type" value="Genomic_DNA"/>
</dbReference>
<reference evidence="5 8" key="3">
    <citation type="submission" date="2018-09" db="EMBL/GenBank/DDBJ databases">
        <title>Whole genome based analysis of evolution and adaptive divergence in Indian and Brazilian strains of Azospirillum brasilense.</title>
        <authorList>
            <person name="Singh C."/>
            <person name="Tripathi A.K."/>
        </authorList>
    </citation>
    <scope>NUCLEOTIDE SEQUENCE [LARGE SCALE GENOMIC DNA]</scope>
    <source>
        <strain evidence="5 8">MTCC4035</strain>
    </source>
</reference>
<dbReference type="Proteomes" id="UP000298595">
    <property type="component" value="Chromosome"/>
</dbReference>
<evidence type="ECO:0000313" key="6">
    <source>
        <dbReference type="Proteomes" id="UP000027186"/>
    </source>
</evidence>
<accession>A0A060DLF4</accession>
<evidence type="ECO:0000313" key="10">
    <source>
        <dbReference type="Proteomes" id="UP001628281"/>
    </source>
</evidence>
<reference evidence="4 7" key="2">
    <citation type="submission" date="2018-01" db="EMBL/GenBank/DDBJ databases">
        <title>Whole genome sequence of Azospirillum brasilense REC3 isolated from strawberry roots.</title>
        <authorList>
            <person name="Fontana C.A."/>
            <person name="Salazar S.M."/>
            <person name="Bassi D."/>
            <person name="Puglisi E."/>
            <person name="Lovaisa N.C."/>
            <person name="Toffoli L.M."/>
            <person name="Pedraza R."/>
            <person name="Cocconcelli P.S."/>
        </authorList>
    </citation>
    <scope>NUCLEOTIDE SEQUENCE [LARGE SCALE GENOMIC DNA]</scope>
    <source>
        <strain evidence="4 7">REC3</strain>
    </source>
</reference>
<dbReference type="EMBL" id="VEWN01000001">
    <property type="protein sequence ID" value="KAA1058947.1"/>
    <property type="molecule type" value="Genomic_DNA"/>
</dbReference>
<dbReference type="Proteomes" id="UP000236268">
    <property type="component" value="Unassembled WGS sequence"/>
</dbReference>
<evidence type="ECO:0000313" key="4">
    <source>
        <dbReference type="EMBL" id="PNR00809.1"/>
    </source>
</evidence>
<dbReference type="EMBL" id="JBJLSN010000003">
    <property type="protein sequence ID" value="MFL7900108.1"/>
    <property type="molecule type" value="Genomic_DNA"/>
</dbReference>
<dbReference type="AlphaFoldDB" id="A0A060DLF4"/>
<protein>
    <submittedName>
        <fullName evidence="1">Uncharacterized protein</fullName>
    </submittedName>
</protein>
<dbReference type="Proteomes" id="UP001628281">
    <property type="component" value="Unassembled WGS sequence"/>
</dbReference>
<accession>A0A2K1G7M6</accession>
<dbReference type="Proteomes" id="UP000027186">
    <property type="component" value="Chromosome"/>
</dbReference>
<evidence type="ECO:0000313" key="3">
    <source>
        <dbReference type="EMBL" id="MFL7900108.1"/>
    </source>
</evidence>
<dbReference type="GeneID" id="56448201"/>
<proteinExistence type="predicted"/>
<dbReference type="Proteomes" id="UP000325333">
    <property type="component" value="Unassembled WGS sequence"/>
</dbReference>
<evidence type="ECO:0000313" key="7">
    <source>
        <dbReference type="Proteomes" id="UP000236268"/>
    </source>
</evidence>
<sequence>MADITTNGLAFASFMLSAKILETLQAKGLLTNEETVQTIKNAHEQLLKNDNQLSLEAADALAHFFAGPTDGK</sequence>
<dbReference type="RefSeq" id="WP_035673594.1">
    <property type="nucleotide sequence ID" value="NZ_CP007793.1"/>
</dbReference>
<keyword evidence="10" id="KW-1185">Reference proteome</keyword>
<dbReference type="EMBL" id="POWG01000001">
    <property type="protein sequence ID" value="PNR00809.1"/>
    <property type="molecule type" value="Genomic_DNA"/>
</dbReference>
<evidence type="ECO:0000313" key="2">
    <source>
        <dbReference type="EMBL" id="KAA1058947.1"/>
    </source>
</evidence>
<dbReference type="KEGG" id="aare:D3093_02940"/>
<organism evidence="1 6">
    <name type="scientific">Azospirillum argentinense</name>
    <dbReference type="NCBI Taxonomy" id="2970906"/>
    <lineage>
        <taxon>Bacteria</taxon>
        <taxon>Pseudomonadati</taxon>
        <taxon>Pseudomonadota</taxon>
        <taxon>Alphaproteobacteria</taxon>
        <taxon>Rhodospirillales</taxon>
        <taxon>Azospirillaceae</taxon>
        <taxon>Azospirillum</taxon>
    </lineage>
</organism>
<dbReference type="OrthoDB" id="9874019at2"/>
<name>A0A060DLF4_9PROT</name>
<evidence type="ECO:0000313" key="1">
    <source>
        <dbReference type="EMBL" id="AIB11614.1"/>
    </source>
</evidence>